<feature type="domain" description="ABC transporter" evidence="11">
    <location>
        <begin position="483"/>
        <end position="688"/>
    </location>
</feature>
<comment type="subcellular location">
    <subcellularLocation>
        <location evidence="1">Cell membrane</location>
        <topology evidence="1">Multi-pass membrane protein</topology>
    </subcellularLocation>
</comment>
<evidence type="ECO:0000256" key="4">
    <source>
        <dbReference type="ARBA" id="ARBA00022807"/>
    </source>
</evidence>
<evidence type="ECO:0000256" key="1">
    <source>
        <dbReference type="ARBA" id="ARBA00004651"/>
    </source>
</evidence>
<dbReference type="EMBL" id="AGEI01000011">
    <property type="protein sequence ID" value="EHR35685.1"/>
    <property type="molecule type" value="Genomic_DNA"/>
</dbReference>
<keyword evidence="6" id="KW-0813">Transport</keyword>
<dbReference type="SUPFAM" id="SSF52540">
    <property type="entry name" value="P-loop containing nucleoside triphosphate hydrolases"/>
    <property type="match status" value="1"/>
</dbReference>
<evidence type="ECO:0000259" key="13">
    <source>
        <dbReference type="PROSITE" id="PS50990"/>
    </source>
</evidence>
<keyword evidence="6" id="KW-0653">Protein transport</keyword>
<feature type="domain" description="Peptidase C39" evidence="13">
    <location>
        <begin position="8"/>
        <end position="137"/>
    </location>
</feature>
<keyword evidence="2 10" id="KW-0812">Transmembrane</keyword>
<evidence type="ECO:0000313" key="14">
    <source>
        <dbReference type="EMBL" id="EHR35685.1"/>
    </source>
</evidence>
<dbReference type="InterPro" id="IPR011527">
    <property type="entry name" value="ABC1_TM_dom"/>
</dbReference>
<dbReference type="InterPro" id="IPR017871">
    <property type="entry name" value="ABC_transporter-like_CS"/>
</dbReference>
<dbReference type="InterPro" id="IPR036640">
    <property type="entry name" value="ABC1_TM_sf"/>
</dbReference>
<dbReference type="PROSITE" id="PS50929">
    <property type="entry name" value="ABC_TM1F"/>
    <property type="match status" value="1"/>
</dbReference>
<evidence type="ECO:0008006" key="16">
    <source>
        <dbReference type="Google" id="ProtNLM"/>
    </source>
</evidence>
<dbReference type="Gene3D" id="1.20.1560.10">
    <property type="entry name" value="ABC transporter type 1, transmembrane domain"/>
    <property type="match status" value="1"/>
</dbReference>
<dbReference type="InterPro" id="IPR039421">
    <property type="entry name" value="Type_1_exporter"/>
</dbReference>
<accession>H3NM15</accession>
<dbReference type="Gene3D" id="3.90.70.10">
    <property type="entry name" value="Cysteine proteinases"/>
    <property type="match status" value="1"/>
</dbReference>
<dbReference type="GO" id="GO:0008234">
    <property type="term" value="F:cysteine-type peptidase activity"/>
    <property type="evidence" value="ECO:0007669"/>
    <property type="project" value="UniProtKB-KW"/>
</dbReference>
<sequence length="688" mass="80413">MKYKVIQQLNNYDCGASTVAMILENYYNIDTSLSHLNYLLGTDKAGTSFLSMIHVFKYFNIETEVYKLNEISTEIFNLFNYPIIIQTKTEKDAHFVVLFEYDSKKDMLIIGDPLYNKVKKIKTDTIIKTMSKYFLQIILDSFPKKISKKHSYLTNILKLVDRESKIYTSILWGLEIILFILGIIFAKMYTEYFDKLIYKDNIRLLVSSMLFFISLVFVQSIIRHKYAVLSIKLNNHIDKKLINLINQNLIIKNHGLIDVYNKADILTNLNNLSNLRELLLLMVLKLPFNLLNVSTTIILLILLNKYLSILIILLTIILLCIIYYSKEFYKNKIKNYYEKLEIYNKYIVEYLENIHIIKNYQYNNYISKKLSNKNEDKYKSYEKILIFDSFQRNIKTFLIMLFNILLFSLGVFLIINKKINLGVLLTYNSIVSNIYNPLLDLVTLQSIIENGKISYNKLIDIVLSIKTNNAKEVIYHKYTIENIDLENFCFSYDNINNVLNNLNLNINRNEKLAVMGSNGCGKTTFGKVLANYYPEKLNKNIKINNKPIVNYQGIDNKIIFINDKENIFSGTIIDNITLGRNIPINKIIEKSIQIGLHDRIQNLEKGYNTTLNSEDNILSLGQRQLIKILRATIQLHDVTIFDEITNGLDEQTKKKVILYLMSLPKIQIFLTHDIKLANECDNIYYIKQ</sequence>
<dbReference type="PANTHER" id="PTHR24221">
    <property type="entry name" value="ATP-BINDING CASSETTE SUB-FAMILY B"/>
    <property type="match status" value="1"/>
</dbReference>
<reference evidence="14 15" key="1">
    <citation type="submission" date="2012-01" db="EMBL/GenBank/DDBJ databases">
        <title>The Genome Sequence of Helcococcus kunzii ATCC 51366.</title>
        <authorList>
            <consortium name="The Broad Institute Genome Sequencing Platform"/>
            <person name="Earl A."/>
            <person name="Ward D."/>
            <person name="Feldgarden M."/>
            <person name="Gevers D."/>
            <person name="Huys G."/>
            <person name="Young S.K."/>
            <person name="Zeng Q."/>
            <person name="Gargeya S."/>
            <person name="Fitzgerald M."/>
            <person name="Haas B."/>
            <person name="Abouelleil A."/>
            <person name="Alvarado L."/>
            <person name="Arachchi H.M."/>
            <person name="Berlin A."/>
            <person name="Chapman S.B."/>
            <person name="Gearin G."/>
            <person name="Goldberg J."/>
            <person name="Griggs A."/>
            <person name="Gujja S."/>
            <person name="Hansen M."/>
            <person name="Heiman D."/>
            <person name="Howarth C."/>
            <person name="Larimer J."/>
            <person name="Lui A."/>
            <person name="MacDonald P.J.P."/>
            <person name="McCowen C."/>
            <person name="Montmayeur A."/>
            <person name="Murphy C."/>
            <person name="Neiman D."/>
            <person name="Pearson M."/>
            <person name="Priest M."/>
            <person name="Roberts A."/>
            <person name="Saif S."/>
            <person name="Shea T."/>
            <person name="Sisk P."/>
            <person name="Stolte C."/>
            <person name="Sykes S."/>
            <person name="Wortman J."/>
            <person name="Nusbaum C."/>
            <person name="Birren B."/>
        </authorList>
    </citation>
    <scope>NUCLEOTIDE SEQUENCE [LARGE SCALE GENOMIC DNA]</scope>
    <source>
        <strain evidence="14 15">ATCC 51366</strain>
    </source>
</reference>
<evidence type="ECO:0000259" key="11">
    <source>
        <dbReference type="PROSITE" id="PS50893"/>
    </source>
</evidence>
<keyword evidence="9" id="KW-0080">Bacteriocin transport</keyword>
<feature type="transmembrane region" description="Helical" evidence="10">
    <location>
        <begin position="397"/>
        <end position="415"/>
    </location>
</feature>
<dbReference type="eggNOG" id="COG2274">
    <property type="taxonomic scope" value="Bacteria"/>
</dbReference>
<evidence type="ECO:0000256" key="8">
    <source>
        <dbReference type="ARBA" id="ARBA00023136"/>
    </source>
</evidence>
<evidence type="ECO:0000256" key="6">
    <source>
        <dbReference type="ARBA" id="ARBA00022927"/>
    </source>
</evidence>
<dbReference type="InterPro" id="IPR005074">
    <property type="entry name" value="Peptidase_C39"/>
</dbReference>
<dbReference type="PROSITE" id="PS50990">
    <property type="entry name" value="PEPTIDASE_C39"/>
    <property type="match status" value="1"/>
</dbReference>
<evidence type="ECO:0000256" key="2">
    <source>
        <dbReference type="ARBA" id="ARBA00022692"/>
    </source>
</evidence>
<dbReference type="GO" id="GO:0005886">
    <property type="term" value="C:plasma membrane"/>
    <property type="evidence" value="ECO:0007669"/>
    <property type="project" value="UniProtKB-SubCell"/>
</dbReference>
<dbReference type="STRING" id="883114.HMPREF9709_00376"/>
<dbReference type="HOGENOM" id="CLU_000604_84_3_9"/>
<gene>
    <name evidence="14" type="ORF">HMPREF9709_00376</name>
</gene>
<dbReference type="Pfam" id="PF00005">
    <property type="entry name" value="ABC_tran"/>
    <property type="match status" value="1"/>
</dbReference>
<dbReference type="PANTHER" id="PTHR24221:SF654">
    <property type="entry name" value="ATP-BINDING CASSETTE SUB-FAMILY B MEMBER 6"/>
    <property type="match status" value="1"/>
</dbReference>
<dbReference type="SMART" id="SM00382">
    <property type="entry name" value="AAA"/>
    <property type="match status" value="1"/>
</dbReference>
<dbReference type="InterPro" id="IPR003593">
    <property type="entry name" value="AAA+_ATPase"/>
</dbReference>
<keyword evidence="15" id="KW-1185">Reference proteome</keyword>
<dbReference type="GeneID" id="96998386"/>
<dbReference type="Pfam" id="PF00664">
    <property type="entry name" value="ABC_membrane"/>
    <property type="match status" value="1"/>
</dbReference>
<feature type="transmembrane region" description="Helical" evidence="10">
    <location>
        <begin position="166"/>
        <end position="190"/>
    </location>
</feature>
<keyword evidence="5" id="KW-0067">ATP-binding</keyword>
<feature type="domain" description="ABC transmembrane type-1" evidence="12">
    <location>
        <begin position="176"/>
        <end position="450"/>
    </location>
</feature>
<feature type="transmembrane region" description="Helical" evidence="10">
    <location>
        <begin position="202"/>
        <end position="222"/>
    </location>
</feature>
<evidence type="ECO:0000256" key="7">
    <source>
        <dbReference type="ARBA" id="ARBA00022989"/>
    </source>
</evidence>
<comment type="caution">
    <text evidence="14">The sequence shown here is derived from an EMBL/GenBank/DDBJ whole genome shotgun (WGS) entry which is preliminary data.</text>
</comment>
<keyword evidence="8 10" id="KW-0472">Membrane</keyword>
<keyword evidence="3" id="KW-0547">Nucleotide-binding</keyword>
<dbReference type="OrthoDB" id="9762778at2"/>
<protein>
    <recommendedName>
        <fullName evidence="16">ABC transporter domain-containing protein</fullName>
    </recommendedName>
</protein>
<organism evidence="14 15">
    <name type="scientific">Helcococcus kunzii ATCC 51366</name>
    <dbReference type="NCBI Taxonomy" id="883114"/>
    <lineage>
        <taxon>Bacteria</taxon>
        <taxon>Bacillati</taxon>
        <taxon>Bacillota</taxon>
        <taxon>Tissierellia</taxon>
        <taxon>Tissierellales</taxon>
        <taxon>Peptoniphilaceae</taxon>
        <taxon>Helcococcus</taxon>
    </lineage>
</organism>
<evidence type="ECO:0000256" key="5">
    <source>
        <dbReference type="ARBA" id="ARBA00022840"/>
    </source>
</evidence>
<dbReference type="Pfam" id="PF03412">
    <property type="entry name" value="Peptidase_C39"/>
    <property type="match status" value="1"/>
</dbReference>
<feature type="transmembrane region" description="Helical" evidence="10">
    <location>
        <begin position="306"/>
        <end position="324"/>
    </location>
</feature>
<evidence type="ECO:0000256" key="10">
    <source>
        <dbReference type="SAM" id="Phobius"/>
    </source>
</evidence>
<dbReference type="GO" id="GO:0043213">
    <property type="term" value="P:bacteriocin transport"/>
    <property type="evidence" value="ECO:0007669"/>
    <property type="project" value="UniProtKB-KW"/>
</dbReference>
<proteinExistence type="predicted"/>
<dbReference type="GO" id="GO:0034040">
    <property type="term" value="F:ATPase-coupled lipid transmembrane transporter activity"/>
    <property type="evidence" value="ECO:0007669"/>
    <property type="project" value="TreeGrafter"/>
</dbReference>
<dbReference type="RefSeq" id="WP_005397419.1">
    <property type="nucleotide sequence ID" value="NZ_JH601088.1"/>
</dbReference>
<dbReference type="Proteomes" id="UP000004191">
    <property type="component" value="Unassembled WGS sequence"/>
</dbReference>
<dbReference type="GO" id="GO:0140359">
    <property type="term" value="F:ABC-type transporter activity"/>
    <property type="evidence" value="ECO:0007669"/>
    <property type="project" value="InterPro"/>
</dbReference>
<evidence type="ECO:0000313" key="15">
    <source>
        <dbReference type="Proteomes" id="UP000004191"/>
    </source>
</evidence>
<dbReference type="GO" id="GO:0016887">
    <property type="term" value="F:ATP hydrolysis activity"/>
    <property type="evidence" value="ECO:0007669"/>
    <property type="project" value="InterPro"/>
</dbReference>
<evidence type="ECO:0000259" key="12">
    <source>
        <dbReference type="PROSITE" id="PS50929"/>
    </source>
</evidence>
<dbReference type="GO" id="GO:0006508">
    <property type="term" value="P:proteolysis"/>
    <property type="evidence" value="ECO:0007669"/>
    <property type="project" value="InterPro"/>
</dbReference>
<keyword evidence="4" id="KW-0645">Protease</keyword>
<evidence type="ECO:0000256" key="3">
    <source>
        <dbReference type="ARBA" id="ARBA00022741"/>
    </source>
</evidence>
<feature type="transmembrane region" description="Helical" evidence="10">
    <location>
        <begin position="278"/>
        <end position="300"/>
    </location>
</feature>
<keyword evidence="4" id="KW-0788">Thiol protease</keyword>
<evidence type="ECO:0000256" key="9">
    <source>
        <dbReference type="ARBA" id="ARBA00043264"/>
    </source>
</evidence>
<dbReference type="GO" id="GO:0015031">
    <property type="term" value="P:protein transport"/>
    <property type="evidence" value="ECO:0007669"/>
    <property type="project" value="UniProtKB-KW"/>
</dbReference>
<dbReference type="GO" id="GO:0005524">
    <property type="term" value="F:ATP binding"/>
    <property type="evidence" value="ECO:0007669"/>
    <property type="project" value="UniProtKB-KW"/>
</dbReference>
<dbReference type="AlphaFoldDB" id="H3NM15"/>
<name>H3NM15_9FIRM</name>
<dbReference type="SUPFAM" id="SSF90123">
    <property type="entry name" value="ABC transporter transmembrane region"/>
    <property type="match status" value="1"/>
</dbReference>
<keyword evidence="4" id="KW-0378">Hydrolase</keyword>
<dbReference type="Gene3D" id="3.40.50.300">
    <property type="entry name" value="P-loop containing nucleotide triphosphate hydrolases"/>
    <property type="match status" value="1"/>
</dbReference>
<dbReference type="InterPro" id="IPR027417">
    <property type="entry name" value="P-loop_NTPase"/>
</dbReference>
<dbReference type="InterPro" id="IPR003439">
    <property type="entry name" value="ABC_transporter-like_ATP-bd"/>
</dbReference>
<keyword evidence="7 10" id="KW-1133">Transmembrane helix</keyword>
<dbReference type="PROSITE" id="PS00211">
    <property type="entry name" value="ABC_TRANSPORTER_1"/>
    <property type="match status" value="1"/>
</dbReference>
<dbReference type="PROSITE" id="PS50893">
    <property type="entry name" value="ABC_TRANSPORTER_2"/>
    <property type="match status" value="1"/>
</dbReference>